<name>A0A840TS91_9BACT</name>
<keyword evidence="2" id="KW-0378">Hydrolase</keyword>
<protein>
    <recommendedName>
        <fullName evidence="4">Beta-mannosidase-like galactose-binding domain-containing protein</fullName>
    </recommendedName>
</protein>
<dbReference type="GO" id="GO:0004553">
    <property type="term" value="F:hydrolase activity, hydrolyzing O-glycosyl compounds"/>
    <property type="evidence" value="ECO:0007669"/>
    <property type="project" value="UniProtKB-ARBA"/>
</dbReference>
<feature type="domain" description="Beta-mannosidase-like galactose-binding" evidence="4">
    <location>
        <begin position="864"/>
        <end position="935"/>
    </location>
</feature>
<dbReference type="Pfam" id="PF22666">
    <property type="entry name" value="Glyco_hydro_2_N2"/>
    <property type="match status" value="1"/>
</dbReference>
<keyword evidence="6" id="KW-1185">Reference proteome</keyword>
<dbReference type="Pfam" id="PF17132">
    <property type="entry name" value="Glyco_hydro_106"/>
    <property type="match status" value="2"/>
</dbReference>
<dbReference type="InterPro" id="IPR008979">
    <property type="entry name" value="Galactose-bd-like_sf"/>
</dbReference>
<gene>
    <name evidence="5" type="ORF">HNQ92_004334</name>
</gene>
<feature type="signal peptide" evidence="3">
    <location>
        <begin position="1"/>
        <end position="25"/>
    </location>
</feature>
<proteinExistence type="predicted"/>
<accession>A0A840TS91</accession>
<organism evidence="5 6">
    <name type="scientific">Rhabdobacter roseus</name>
    <dbReference type="NCBI Taxonomy" id="1655419"/>
    <lineage>
        <taxon>Bacteria</taxon>
        <taxon>Pseudomonadati</taxon>
        <taxon>Bacteroidota</taxon>
        <taxon>Cytophagia</taxon>
        <taxon>Cytophagales</taxon>
        <taxon>Cytophagaceae</taxon>
        <taxon>Rhabdobacter</taxon>
    </lineage>
</organism>
<dbReference type="Proteomes" id="UP000557307">
    <property type="component" value="Unassembled WGS sequence"/>
</dbReference>
<dbReference type="PANTHER" id="PTHR43817">
    <property type="entry name" value="GLYCOSYL HYDROLASE"/>
    <property type="match status" value="1"/>
</dbReference>
<sequence>MKVPFAKIGLSALLLGGWLASCTQTAPTDGTHSLKTLQEGFQNPTGTARAKVYWWWLNGFTDSTRIVEELRAIKEAGLGGVDIFEIGFRPDGVVPAGPAFMGDSSLNHIVLAINEATRLGLEVGLNLASSWNAGGSWISAEHSSKSLYVAKTRVKGGSNATIQVPFPEVPKVDDKGKARLVEWAADGKPVYRQEIAVLAVPVGGGTFLDTTRIIDVSRYLDATRDELRWQVPAGAWEIQRYVCSSSGEQLKLPSPNSVGPIIDHFDSSATRAHFMHFINRLQPRLGDFRKTALKNFYLASFEATGTIWTPTLEAEFRKINGYDVHKFLPYLFDQTAFEPAVAAQFKRDFDLTISELMINNHYRKGKEIANSYGLNLISESGGPGPPLHNVPVEAIKALGALDVPRGEFWINHARYDNTPDSIDLLMLVKEIAAASHTYQRKITELEAFTSFQNWWEGPGDMKPIGDRAFCEGMNRPVIHGFTHNPPGMGSPGIVYYAGTHYNDKTTWWPKVKPFNDYLARVSYVLQETDFVADVLYYYGEQVPNFGTPKNTRFTAGAGYDYELINTEILLRDLRVKDGLLTLPYGAQFKVLALGEITGKNPALLKKLEELARAGAIITGAKPTALPGTSQALADALWQPGGTFTKEQIKQGKIFSAPVPQILAALGSTPDFDYPDKQSERLDYQRHSQPVLDYIHHRSGALDFYFVRNTRPDWVSRLCSFRQVGKVPQLWDPVTGQILTIPIFQTQGTHTQVPLTLPPYGSYFVVFTNEAQPKVPYSAVAGQPHPPRLRYTPAGVEFLEQGTFALYQNGQARSVQSTPRAQLLEGTWQVSFDPAWGGPETTDFPKLISWTTSADERIRHYSGAATYRQTFSYPVPPAKNERVYLDLGEVEKVAEVWLNDQPLGISWTRPHRFDLTPYLRPGENSLRVEVINTWANRIIGDLTSTQKYTNTNVKERGSRELLWTETPLIRSGLLGPVTLQTIQPVQ</sequence>
<comment type="caution">
    <text evidence="5">The sequence shown here is derived from an EMBL/GenBank/DDBJ whole genome shotgun (WGS) entry which is preliminary data.</text>
</comment>
<evidence type="ECO:0000256" key="3">
    <source>
        <dbReference type="SAM" id="SignalP"/>
    </source>
</evidence>
<dbReference type="RefSeq" id="WP_184177027.1">
    <property type="nucleotide sequence ID" value="NZ_JACHGF010000008.1"/>
</dbReference>
<keyword evidence="1 3" id="KW-0732">Signal</keyword>
<evidence type="ECO:0000256" key="2">
    <source>
        <dbReference type="ARBA" id="ARBA00022801"/>
    </source>
</evidence>
<evidence type="ECO:0000313" key="5">
    <source>
        <dbReference type="EMBL" id="MBB5286174.1"/>
    </source>
</evidence>
<dbReference type="NCBIfam" id="NF045579">
    <property type="entry name" value="rhamnoside_JR"/>
    <property type="match status" value="1"/>
</dbReference>
<dbReference type="SUPFAM" id="SSF49785">
    <property type="entry name" value="Galactose-binding domain-like"/>
    <property type="match status" value="1"/>
</dbReference>
<dbReference type="InterPro" id="IPR054593">
    <property type="entry name" value="Beta-mannosidase-like_N2"/>
</dbReference>
<dbReference type="AlphaFoldDB" id="A0A840TS91"/>
<evidence type="ECO:0000256" key="1">
    <source>
        <dbReference type="ARBA" id="ARBA00022729"/>
    </source>
</evidence>
<evidence type="ECO:0000259" key="4">
    <source>
        <dbReference type="Pfam" id="PF22666"/>
    </source>
</evidence>
<dbReference type="Gene3D" id="2.60.120.260">
    <property type="entry name" value="Galactose-binding domain-like"/>
    <property type="match status" value="1"/>
</dbReference>
<dbReference type="PROSITE" id="PS51257">
    <property type="entry name" value="PROKAR_LIPOPROTEIN"/>
    <property type="match status" value="1"/>
</dbReference>
<feature type="chain" id="PRO_5032585097" description="Beta-mannosidase-like galactose-binding domain-containing protein" evidence="3">
    <location>
        <begin position="26"/>
        <end position="985"/>
    </location>
</feature>
<reference evidence="5 6" key="1">
    <citation type="submission" date="2020-08" db="EMBL/GenBank/DDBJ databases">
        <title>Genomic Encyclopedia of Type Strains, Phase IV (KMG-IV): sequencing the most valuable type-strain genomes for metagenomic binning, comparative biology and taxonomic classification.</title>
        <authorList>
            <person name="Goeker M."/>
        </authorList>
    </citation>
    <scope>NUCLEOTIDE SEQUENCE [LARGE SCALE GENOMIC DNA]</scope>
    <source>
        <strain evidence="5 6">DSM 105074</strain>
    </source>
</reference>
<evidence type="ECO:0000313" key="6">
    <source>
        <dbReference type="Proteomes" id="UP000557307"/>
    </source>
</evidence>
<dbReference type="PANTHER" id="PTHR43817:SF1">
    <property type="entry name" value="HYDROLASE, FAMILY 43, PUTATIVE (AFU_ORTHOLOGUE AFUA_3G01660)-RELATED"/>
    <property type="match status" value="1"/>
</dbReference>
<dbReference type="EMBL" id="JACHGF010000008">
    <property type="protein sequence ID" value="MBB5286174.1"/>
    <property type="molecule type" value="Genomic_DNA"/>
</dbReference>